<dbReference type="RefSeq" id="WP_074597909.1">
    <property type="nucleotide sequence ID" value="NZ_FNHF01000001.1"/>
</dbReference>
<keyword evidence="3" id="KW-0408">Iron</keyword>
<protein>
    <submittedName>
        <fullName evidence="6">Zn-finger domain of CDGSH type-containing protein</fullName>
    </submittedName>
</protein>
<dbReference type="GO" id="GO:0046872">
    <property type="term" value="F:metal ion binding"/>
    <property type="evidence" value="ECO:0007669"/>
    <property type="project" value="UniProtKB-KW"/>
</dbReference>
<keyword evidence="4" id="KW-0411">Iron-sulfur</keyword>
<evidence type="ECO:0000259" key="5">
    <source>
        <dbReference type="SMART" id="SM00704"/>
    </source>
</evidence>
<name>A0A1G9P0P6_9BACI</name>
<organism evidence="6 7">
    <name type="scientific">Sediminibacillus halophilus</name>
    <dbReference type="NCBI Taxonomy" id="482461"/>
    <lineage>
        <taxon>Bacteria</taxon>
        <taxon>Bacillati</taxon>
        <taxon>Bacillota</taxon>
        <taxon>Bacilli</taxon>
        <taxon>Bacillales</taxon>
        <taxon>Bacillaceae</taxon>
        <taxon>Sediminibacillus</taxon>
    </lineage>
</organism>
<evidence type="ECO:0000256" key="4">
    <source>
        <dbReference type="ARBA" id="ARBA00023014"/>
    </source>
</evidence>
<evidence type="ECO:0000313" key="7">
    <source>
        <dbReference type="Proteomes" id="UP000182347"/>
    </source>
</evidence>
<evidence type="ECO:0000256" key="2">
    <source>
        <dbReference type="ARBA" id="ARBA00022723"/>
    </source>
</evidence>
<feature type="domain" description="Iron-binding zinc finger CDGSH type" evidence="5">
    <location>
        <begin position="26"/>
        <end position="63"/>
    </location>
</feature>
<dbReference type="AlphaFoldDB" id="A0A1G9P0P6"/>
<keyword evidence="7" id="KW-1185">Reference proteome</keyword>
<dbReference type="GO" id="GO:0005737">
    <property type="term" value="C:cytoplasm"/>
    <property type="evidence" value="ECO:0007669"/>
    <property type="project" value="UniProtKB-ARBA"/>
</dbReference>
<dbReference type="STRING" id="482461.SAMN05216244_1216"/>
<sequence>MSEKQKAIIQVRDNGSILVKGDVELQDADGNVYETKPAFSLCRCGASSNKPFCDGTHKKIGFESKTRVQD</sequence>
<evidence type="ECO:0000256" key="1">
    <source>
        <dbReference type="ARBA" id="ARBA00022714"/>
    </source>
</evidence>
<keyword evidence="1" id="KW-0001">2Fe-2S</keyword>
<dbReference type="Proteomes" id="UP000182347">
    <property type="component" value="Unassembled WGS sequence"/>
</dbReference>
<dbReference type="Gene3D" id="3.40.5.90">
    <property type="entry name" value="CDGSH iron-sulfur domain, mitoNEET-type"/>
    <property type="match status" value="1"/>
</dbReference>
<dbReference type="GO" id="GO:0051537">
    <property type="term" value="F:2 iron, 2 sulfur cluster binding"/>
    <property type="evidence" value="ECO:0007669"/>
    <property type="project" value="UniProtKB-KW"/>
</dbReference>
<dbReference type="EMBL" id="FNHF01000001">
    <property type="protein sequence ID" value="SDL91807.1"/>
    <property type="molecule type" value="Genomic_DNA"/>
</dbReference>
<dbReference type="InterPro" id="IPR042216">
    <property type="entry name" value="MitoNEET_CISD"/>
</dbReference>
<dbReference type="Pfam" id="PF09360">
    <property type="entry name" value="zf-CDGSH"/>
    <property type="match status" value="1"/>
</dbReference>
<reference evidence="7" key="1">
    <citation type="submission" date="2016-10" db="EMBL/GenBank/DDBJ databases">
        <authorList>
            <person name="Varghese N."/>
            <person name="Submissions S."/>
        </authorList>
    </citation>
    <scope>NUCLEOTIDE SEQUENCE [LARGE SCALE GENOMIC DNA]</scope>
    <source>
        <strain evidence="7">CGMCC 1.6199</strain>
    </source>
</reference>
<dbReference type="InterPro" id="IPR018967">
    <property type="entry name" value="FeS-contain_CDGSH-typ"/>
</dbReference>
<proteinExistence type="predicted"/>
<evidence type="ECO:0000256" key="3">
    <source>
        <dbReference type="ARBA" id="ARBA00023004"/>
    </source>
</evidence>
<evidence type="ECO:0000313" key="6">
    <source>
        <dbReference type="EMBL" id="SDL91807.1"/>
    </source>
</evidence>
<dbReference type="SMART" id="SM00704">
    <property type="entry name" value="ZnF_CDGSH"/>
    <property type="match status" value="1"/>
</dbReference>
<dbReference type="OrthoDB" id="9795032at2"/>
<accession>A0A1G9P0P6</accession>
<gene>
    <name evidence="6" type="ORF">SAMN05216244_1216</name>
</gene>
<keyword evidence="2" id="KW-0479">Metal-binding</keyword>